<gene>
    <name evidence="2" type="ORF">ASPTUDRAFT_40551</name>
</gene>
<reference evidence="3" key="1">
    <citation type="journal article" date="2017" name="Genome Biol.">
        <title>Comparative genomics reveals high biological diversity and specific adaptations in the industrially and medically important fungal genus Aspergillus.</title>
        <authorList>
            <person name="de Vries R.P."/>
            <person name="Riley R."/>
            <person name="Wiebenga A."/>
            <person name="Aguilar-Osorio G."/>
            <person name="Amillis S."/>
            <person name="Uchima C.A."/>
            <person name="Anderluh G."/>
            <person name="Asadollahi M."/>
            <person name="Askin M."/>
            <person name="Barry K."/>
            <person name="Battaglia E."/>
            <person name="Bayram O."/>
            <person name="Benocci T."/>
            <person name="Braus-Stromeyer S.A."/>
            <person name="Caldana C."/>
            <person name="Canovas D."/>
            <person name="Cerqueira G.C."/>
            <person name="Chen F."/>
            <person name="Chen W."/>
            <person name="Choi C."/>
            <person name="Clum A."/>
            <person name="Dos Santos R.A."/>
            <person name="Damasio A.R."/>
            <person name="Diallinas G."/>
            <person name="Emri T."/>
            <person name="Fekete E."/>
            <person name="Flipphi M."/>
            <person name="Freyberg S."/>
            <person name="Gallo A."/>
            <person name="Gournas C."/>
            <person name="Habgood R."/>
            <person name="Hainaut M."/>
            <person name="Harispe M.L."/>
            <person name="Henrissat B."/>
            <person name="Hilden K.S."/>
            <person name="Hope R."/>
            <person name="Hossain A."/>
            <person name="Karabika E."/>
            <person name="Karaffa L."/>
            <person name="Karanyi Z."/>
            <person name="Krasevec N."/>
            <person name="Kuo A."/>
            <person name="Kusch H."/>
            <person name="LaButti K."/>
            <person name="Lagendijk E.L."/>
            <person name="Lapidus A."/>
            <person name="Levasseur A."/>
            <person name="Lindquist E."/>
            <person name="Lipzen A."/>
            <person name="Logrieco A.F."/>
            <person name="MacCabe A."/>
            <person name="Maekelae M.R."/>
            <person name="Malavazi I."/>
            <person name="Melin P."/>
            <person name="Meyer V."/>
            <person name="Mielnichuk N."/>
            <person name="Miskei M."/>
            <person name="Molnar A.P."/>
            <person name="Mule G."/>
            <person name="Ngan C.Y."/>
            <person name="Orejas M."/>
            <person name="Orosz E."/>
            <person name="Ouedraogo J.P."/>
            <person name="Overkamp K.M."/>
            <person name="Park H.-S."/>
            <person name="Perrone G."/>
            <person name="Piumi F."/>
            <person name="Punt P.J."/>
            <person name="Ram A.F."/>
            <person name="Ramon A."/>
            <person name="Rauscher S."/>
            <person name="Record E."/>
            <person name="Riano-Pachon D.M."/>
            <person name="Robert V."/>
            <person name="Roehrig J."/>
            <person name="Ruller R."/>
            <person name="Salamov A."/>
            <person name="Salih N.S."/>
            <person name="Samson R.A."/>
            <person name="Sandor E."/>
            <person name="Sanguinetti M."/>
            <person name="Schuetze T."/>
            <person name="Sepcic K."/>
            <person name="Shelest E."/>
            <person name="Sherlock G."/>
            <person name="Sophianopoulou V."/>
            <person name="Squina F.M."/>
            <person name="Sun H."/>
            <person name="Susca A."/>
            <person name="Todd R.B."/>
            <person name="Tsang A."/>
            <person name="Unkles S.E."/>
            <person name="van de Wiele N."/>
            <person name="van Rossen-Uffink D."/>
            <person name="Oliveira J.V."/>
            <person name="Vesth T.C."/>
            <person name="Visser J."/>
            <person name="Yu J.-H."/>
            <person name="Zhou M."/>
            <person name="Andersen M.R."/>
            <person name="Archer D.B."/>
            <person name="Baker S.E."/>
            <person name="Benoit I."/>
            <person name="Brakhage A.A."/>
            <person name="Braus G.H."/>
            <person name="Fischer R."/>
            <person name="Frisvad J.C."/>
            <person name="Goldman G.H."/>
            <person name="Houbraken J."/>
            <person name="Oakley B."/>
            <person name="Pocsi I."/>
            <person name="Scazzocchio C."/>
            <person name="Seiboth B."/>
            <person name="vanKuyk P.A."/>
            <person name="Wortman J."/>
            <person name="Dyer P.S."/>
            <person name="Grigoriev I.V."/>
        </authorList>
    </citation>
    <scope>NUCLEOTIDE SEQUENCE [LARGE SCALE GENOMIC DNA]</scope>
    <source>
        <strain evidence="3">CBS 134.48</strain>
    </source>
</reference>
<feature type="compositionally biased region" description="Basic and acidic residues" evidence="1">
    <location>
        <begin position="1"/>
        <end position="12"/>
    </location>
</feature>
<evidence type="ECO:0000256" key="1">
    <source>
        <dbReference type="SAM" id="MobiDB-lite"/>
    </source>
</evidence>
<accession>A0A1L9NDK0</accession>
<dbReference type="Proteomes" id="UP000184304">
    <property type="component" value="Unassembled WGS sequence"/>
</dbReference>
<evidence type="ECO:0000313" key="2">
    <source>
        <dbReference type="EMBL" id="OJI87360.1"/>
    </source>
</evidence>
<protein>
    <submittedName>
        <fullName evidence="2">Uncharacterized protein</fullName>
    </submittedName>
</protein>
<evidence type="ECO:0000313" key="3">
    <source>
        <dbReference type="Proteomes" id="UP000184304"/>
    </source>
</evidence>
<sequence>MIDSSRTYRDPEPSATTRPPGGSQLEPVPQLHSRTQSGTIAAMHGVHDAPAY</sequence>
<organism evidence="2 3">
    <name type="scientific">Aspergillus tubingensis (strain CBS 134.48)</name>
    <dbReference type="NCBI Taxonomy" id="767770"/>
    <lineage>
        <taxon>Eukaryota</taxon>
        <taxon>Fungi</taxon>
        <taxon>Dikarya</taxon>
        <taxon>Ascomycota</taxon>
        <taxon>Pezizomycotina</taxon>
        <taxon>Eurotiomycetes</taxon>
        <taxon>Eurotiomycetidae</taxon>
        <taxon>Eurotiales</taxon>
        <taxon>Aspergillaceae</taxon>
        <taxon>Aspergillus</taxon>
        <taxon>Aspergillus subgen. Circumdati</taxon>
    </lineage>
</organism>
<proteinExistence type="predicted"/>
<name>A0A1L9NDK0_ASPTC</name>
<feature type="region of interest" description="Disordered" evidence="1">
    <location>
        <begin position="1"/>
        <end position="52"/>
    </location>
</feature>
<dbReference type="EMBL" id="KV878187">
    <property type="protein sequence ID" value="OJI87360.1"/>
    <property type="molecule type" value="Genomic_DNA"/>
</dbReference>
<dbReference type="AlphaFoldDB" id="A0A1L9NDK0"/>
<dbReference type="VEuPathDB" id="FungiDB:ASPTUDRAFT_40551"/>
<keyword evidence="3" id="KW-1185">Reference proteome</keyword>